<dbReference type="Ensembl" id="ENSXETT00000108203">
    <property type="protein sequence ID" value="ENSXETP00000110631"/>
    <property type="gene ID" value="ENSXETG00000044244"/>
</dbReference>
<reference evidence="6" key="2">
    <citation type="submission" date="2021-03" db="UniProtKB">
        <authorList>
            <consortium name="Ensembl"/>
        </authorList>
    </citation>
    <scope>IDENTIFICATION</scope>
</reference>
<sequence length="176" mass="18591">MATHYSANQYQSAFTPKQLQSWNVPKAYKERPSDHDGYTQFIANERGHLLPGVPRSQKNPWGTFIGTWDLPTKIPPSKVSLTSRSAVASRRLTNWIQNSEALLSACNGLHPHISGKVPTSPSCCLYVPKGGGGGLGGREIGFTYPGGGGGGGFLPDHGKESSPGAGSTENQSSVPG</sequence>
<dbReference type="GeneTree" id="ENSGT00390000001092"/>
<feature type="region of interest" description="Disordered" evidence="5">
    <location>
        <begin position="146"/>
        <end position="176"/>
    </location>
</feature>
<evidence type="ECO:0000256" key="2">
    <source>
        <dbReference type="ARBA" id="ARBA00019181"/>
    </source>
</evidence>
<accession>A0A803JRN5</accession>
<dbReference type="InParanoid" id="A0A803JRN5"/>
<comment type="similarity">
    <text evidence="1">Belongs to the Flattop family.</text>
</comment>
<dbReference type="Pfam" id="PF22611">
    <property type="entry name" value="CFAP126"/>
    <property type="match status" value="1"/>
</dbReference>
<dbReference type="CDD" id="cd23705">
    <property type="entry name" value="Flattop"/>
    <property type="match status" value="1"/>
</dbReference>
<dbReference type="AlphaFoldDB" id="A0A803JRN5"/>
<evidence type="ECO:0000313" key="6">
    <source>
        <dbReference type="Ensembl" id="ENSXETP00000110631"/>
    </source>
</evidence>
<dbReference type="PANTHER" id="PTHR34639:SF1">
    <property type="entry name" value="PROTEIN FLATTOP"/>
    <property type="match status" value="1"/>
</dbReference>
<evidence type="ECO:0000256" key="5">
    <source>
        <dbReference type="SAM" id="MobiDB-lite"/>
    </source>
</evidence>
<evidence type="ECO:0000256" key="4">
    <source>
        <dbReference type="ARBA" id="ARBA00045261"/>
    </source>
</evidence>
<feature type="compositionally biased region" description="Polar residues" evidence="5">
    <location>
        <begin position="164"/>
        <end position="176"/>
    </location>
</feature>
<dbReference type="InterPro" id="IPR038797">
    <property type="entry name" value="Fltp"/>
</dbReference>
<proteinExistence type="inferred from homology"/>
<dbReference type="FunCoup" id="A0A803JRN5">
    <property type="interactions" value="6"/>
</dbReference>
<protein>
    <recommendedName>
        <fullName evidence="2">Protein Flattop</fullName>
    </recommendedName>
    <alternativeName>
        <fullName evidence="3">Cilia- and flagella-associated protein 126</fullName>
    </alternativeName>
</protein>
<organism evidence="6">
    <name type="scientific">Xenopus tropicalis</name>
    <name type="common">Western clawed frog</name>
    <name type="synonym">Silurana tropicalis</name>
    <dbReference type="NCBI Taxonomy" id="8364"/>
    <lineage>
        <taxon>Eukaryota</taxon>
        <taxon>Metazoa</taxon>
        <taxon>Chordata</taxon>
        <taxon>Craniata</taxon>
        <taxon>Vertebrata</taxon>
        <taxon>Euteleostomi</taxon>
        <taxon>Amphibia</taxon>
        <taxon>Batrachia</taxon>
        <taxon>Anura</taxon>
        <taxon>Pipoidea</taxon>
        <taxon>Pipidae</taxon>
        <taxon>Xenopodinae</taxon>
        <taxon>Xenopus</taxon>
        <taxon>Silurana</taxon>
    </lineage>
</organism>
<evidence type="ECO:0000256" key="1">
    <source>
        <dbReference type="ARBA" id="ARBA00009887"/>
    </source>
</evidence>
<reference evidence="6" key="1">
    <citation type="journal article" date="2010" name="Science">
        <title>The genome of the Western clawed frog Xenopus tropicalis.</title>
        <authorList>
            <person name="Hellsten U."/>
            <person name="Harland R.M."/>
            <person name="Gilchrist M.J."/>
            <person name="Hendrix D."/>
            <person name="Jurka J."/>
            <person name="Kapitonov V."/>
            <person name="Ovcharenko I."/>
            <person name="Putnam N.H."/>
            <person name="Shu S."/>
            <person name="Taher L."/>
            <person name="Blitz I.L."/>
            <person name="Blumberg B."/>
            <person name="Dichmann D.S."/>
            <person name="Dubchak I."/>
            <person name="Amaya E."/>
            <person name="Detter J.C."/>
            <person name="Fletcher R."/>
            <person name="Gerhard D.S."/>
            <person name="Goodstein D."/>
            <person name="Graves T."/>
            <person name="Grigoriev I.V."/>
            <person name="Grimwood J."/>
            <person name="Kawashima T."/>
            <person name="Lindquist E."/>
            <person name="Lucas S.M."/>
            <person name="Mead P.E."/>
            <person name="Mitros T."/>
            <person name="Ogino H."/>
            <person name="Ohta Y."/>
            <person name="Poliakov A.V."/>
            <person name="Pollet N."/>
            <person name="Robert J."/>
            <person name="Salamov A."/>
            <person name="Sater A.K."/>
            <person name="Schmutz J."/>
            <person name="Terry A."/>
            <person name="Vize P.D."/>
            <person name="Warren W.C."/>
            <person name="Wells D."/>
            <person name="Wills A."/>
            <person name="Wilson R.K."/>
            <person name="Zimmerman L.B."/>
            <person name="Zorn A.M."/>
            <person name="Grainger R."/>
            <person name="Grammer T."/>
            <person name="Khokha M.K."/>
            <person name="Richardson P.M."/>
            <person name="Rokhsar D.S."/>
        </authorList>
    </citation>
    <scope>NUCLEOTIDE SEQUENCE [LARGE SCALE GENOMIC DNA]</scope>
    <source>
        <strain evidence="6">Nigerian</strain>
    </source>
</reference>
<name>A0A803JRN5_XENTR</name>
<dbReference type="PANTHER" id="PTHR34639">
    <property type="entry name" value="PROTEIN FLATTOP"/>
    <property type="match status" value="1"/>
</dbReference>
<comment type="function">
    <text evidence="4">Microtubule inner protein (MIP) part of the dynein-decorated doublet microtubules (DMTs) in cilia axoneme. Acts as a regulator of cilium basal body docking and positioning in mono- and multiciliated cells. Regulates basal body docking and cilia formation in multiciliated lung cells. Regulates kinocilium positioning and stereocilia bundle morphogenesis in the inner ear.</text>
</comment>
<evidence type="ECO:0000256" key="3">
    <source>
        <dbReference type="ARBA" id="ARBA00033306"/>
    </source>
</evidence>